<dbReference type="InterPro" id="IPR051344">
    <property type="entry name" value="Vgb"/>
</dbReference>
<proteinExistence type="predicted"/>
<comment type="caution">
    <text evidence="2">The sequence shown here is derived from an EMBL/GenBank/DDBJ whole genome shotgun (WGS) entry which is preliminary data.</text>
</comment>
<gene>
    <name evidence="2" type="ORF">GCM10023150_19140</name>
</gene>
<reference evidence="3" key="1">
    <citation type="journal article" date="2019" name="Int. J. Syst. Evol. Microbiol.">
        <title>The Global Catalogue of Microorganisms (GCM) 10K type strain sequencing project: providing services to taxonomists for standard genome sequencing and annotation.</title>
        <authorList>
            <consortium name="The Broad Institute Genomics Platform"/>
            <consortium name="The Broad Institute Genome Sequencing Center for Infectious Disease"/>
            <person name="Wu L."/>
            <person name="Ma J."/>
        </authorList>
    </citation>
    <scope>NUCLEOTIDE SEQUENCE [LARGE SCALE GENOMIC DNA]</scope>
    <source>
        <strain evidence="3">JCM 17727</strain>
    </source>
</reference>
<feature type="chain" id="PRO_5047358276" description="Lyase" evidence="1">
    <location>
        <begin position="30"/>
        <end position="352"/>
    </location>
</feature>
<keyword evidence="1" id="KW-0732">Signal</keyword>
<evidence type="ECO:0000313" key="3">
    <source>
        <dbReference type="Proteomes" id="UP001501294"/>
    </source>
</evidence>
<dbReference type="Pfam" id="PF24684">
    <property type="entry name" value="Vgb_lyase"/>
    <property type="match status" value="1"/>
</dbReference>
<evidence type="ECO:0000313" key="2">
    <source>
        <dbReference type="EMBL" id="GAA4351932.1"/>
    </source>
</evidence>
<dbReference type="Gene3D" id="2.130.10.10">
    <property type="entry name" value="YVTN repeat-like/Quinoprotein amine dehydrogenase"/>
    <property type="match status" value="2"/>
</dbReference>
<protein>
    <recommendedName>
        <fullName evidence="4">Lyase</fullName>
    </recommendedName>
</protein>
<dbReference type="InterPro" id="IPR015943">
    <property type="entry name" value="WD40/YVTN_repeat-like_dom_sf"/>
</dbReference>
<dbReference type="Proteomes" id="UP001501294">
    <property type="component" value="Unassembled WGS sequence"/>
</dbReference>
<evidence type="ECO:0008006" key="4">
    <source>
        <dbReference type="Google" id="ProtNLM"/>
    </source>
</evidence>
<sequence>MFRRYLVFPAVVSSLLFVSSLALSSVAGASETEMPSAEDSSSLPSLLEFEPFEVEWGGRPRDPAVAPDGMVWFCGQAGNYIARLNPETGEMKQFSVPDGSHPHNLIVASDGGVWYAGNQNAHIGRIDPETGDIEQFSMPQAIKDPHTLIFDKDENIWFTAQHSNVIGYLDVESGEVRFVKGTEKGSRPYGIKLNSKGEPWVVMVGTNKLATVDPKTMVLKEVDIPREKARPRRLEVTSDDSVWYVDFNRGYLGQYNPETEKFTEWLSPNGHDSQPYGTVLDSEGHIWFAETGPYPNVMLGFDTDSKAFVSKTIVESGGSVRHMYYDEAKNEFWFGVDTGFIVKGKPNSKPKQ</sequence>
<evidence type="ECO:0000256" key="1">
    <source>
        <dbReference type="SAM" id="SignalP"/>
    </source>
</evidence>
<dbReference type="SUPFAM" id="SSF63829">
    <property type="entry name" value="Calcium-dependent phosphotriesterase"/>
    <property type="match status" value="2"/>
</dbReference>
<organism evidence="2 3">
    <name type="scientific">Kangiella taiwanensis</name>
    <dbReference type="NCBI Taxonomy" id="1079179"/>
    <lineage>
        <taxon>Bacteria</taxon>
        <taxon>Pseudomonadati</taxon>
        <taxon>Pseudomonadota</taxon>
        <taxon>Gammaproteobacteria</taxon>
        <taxon>Kangiellales</taxon>
        <taxon>Kangiellaceae</taxon>
        <taxon>Kangiella</taxon>
    </lineage>
</organism>
<dbReference type="PANTHER" id="PTHR40274:SF3">
    <property type="entry name" value="VIRGINIAMYCIN B LYASE"/>
    <property type="match status" value="1"/>
</dbReference>
<name>A0ABP8I5M6_9GAMM</name>
<keyword evidence="3" id="KW-1185">Reference proteome</keyword>
<dbReference type="RefSeq" id="WP_223579736.1">
    <property type="nucleotide sequence ID" value="NZ_BAABFU010000003.1"/>
</dbReference>
<accession>A0ABP8I5M6</accession>
<feature type="signal peptide" evidence="1">
    <location>
        <begin position="1"/>
        <end position="29"/>
    </location>
</feature>
<dbReference type="PANTHER" id="PTHR40274">
    <property type="entry name" value="VIRGINIAMYCIN B LYASE"/>
    <property type="match status" value="1"/>
</dbReference>
<dbReference type="EMBL" id="BAABFU010000003">
    <property type="protein sequence ID" value="GAA4351932.1"/>
    <property type="molecule type" value="Genomic_DNA"/>
</dbReference>